<evidence type="ECO:0000256" key="1">
    <source>
        <dbReference type="SAM" id="MobiDB-lite"/>
    </source>
</evidence>
<dbReference type="Proteomes" id="UP001210925">
    <property type="component" value="Unassembled WGS sequence"/>
</dbReference>
<keyword evidence="3" id="KW-1185">Reference proteome</keyword>
<sequence length="586" mass="66667">MSTEELFIDFTKVPNEVPSNKIQSNTLSSEKPKKQFLKQQDEGAQKARNRFASVAPQDLVHMNTISEVIKVTLSEEAATNPSTLIKFAEIDLSRVINKVISKLHLSPNEESTDKNLWKVDNLENASVTDLKKMIKMQNLLLDEIGKSMQTISRQNADLIASNKKLLQDRVIANQARDDLHKLLLEKEKQLQSKVTNEIKEEKRAITKRLFLDETAILDAALEEFRSKVSRMDRLRDGVLDDGKRKSDILPNDSDHNPDNSHNCTEKKSVTFIQPKEAFAEGFQPENVEITHDSIVETADMIGARKLFEPASTVGVELKCAFKNLVKNMNNPYRNVRIGTPKRYPETNFNCGHIETLRKYLSHYVLSSSSAHVHKELMESISVETYISKILHHLQQLSTSFQECLDVLAEEKRLSRQLRLKLEKYERKAKYRKSENERHTYLNRKKDLANILEPISRPSTAFELEKFQCDNLDGKDTMAPSIVVAEEKQKTRATTASPGFPRLAGRKCQSSKKRPSTTPMQTTSIYIPSIKVGIPFGSIPELPIPKSYAEDKNNDIPDCARDDTHIFATKKPVPTKHVKVYLETILS</sequence>
<feature type="region of interest" description="Disordered" evidence="1">
    <location>
        <begin position="240"/>
        <end position="265"/>
    </location>
</feature>
<proteinExistence type="predicted"/>
<evidence type="ECO:0000313" key="3">
    <source>
        <dbReference type="Proteomes" id="UP001210925"/>
    </source>
</evidence>
<accession>A0AAD5UDV1</accession>
<comment type="caution">
    <text evidence="2">The sequence shown here is derived from an EMBL/GenBank/DDBJ whole genome shotgun (WGS) entry which is preliminary data.</text>
</comment>
<organism evidence="2 3">
    <name type="scientific">Boothiomyces macroporosus</name>
    <dbReference type="NCBI Taxonomy" id="261099"/>
    <lineage>
        <taxon>Eukaryota</taxon>
        <taxon>Fungi</taxon>
        <taxon>Fungi incertae sedis</taxon>
        <taxon>Chytridiomycota</taxon>
        <taxon>Chytridiomycota incertae sedis</taxon>
        <taxon>Chytridiomycetes</taxon>
        <taxon>Rhizophydiales</taxon>
        <taxon>Terramycetaceae</taxon>
        <taxon>Boothiomyces</taxon>
    </lineage>
</organism>
<evidence type="ECO:0000313" key="2">
    <source>
        <dbReference type="EMBL" id="KAJ3255319.1"/>
    </source>
</evidence>
<dbReference type="AlphaFoldDB" id="A0AAD5UDV1"/>
<name>A0AAD5UDV1_9FUNG</name>
<feature type="region of interest" description="Disordered" evidence="1">
    <location>
        <begin position="487"/>
        <end position="519"/>
    </location>
</feature>
<reference evidence="2" key="1">
    <citation type="submission" date="2020-05" db="EMBL/GenBank/DDBJ databases">
        <title>Phylogenomic resolution of chytrid fungi.</title>
        <authorList>
            <person name="Stajich J.E."/>
            <person name="Amses K."/>
            <person name="Simmons R."/>
            <person name="Seto K."/>
            <person name="Myers J."/>
            <person name="Bonds A."/>
            <person name="Quandt C.A."/>
            <person name="Barry K."/>
            <person name="Liu P."/>
            <person name="Grigoriev I."/>
            <person name="Longcore J.E."/>
            <person name="James T.Y."/>
        </authorList>
    </citation>
    <scope>NUCLEOTIDE SEQUENCE</scope>
    <source>
        <strain evidence="2">PLAUS21</strain>
    </source>
</reference>
<gene>
    <name evidence="2" type="ORF">HK103_006342</name>
</gene>
<protein>
    <submittedName>
        <fullName evidence="2">Uncharacterized protein</fullName>
    </submittedName>
</protein>
<dbReference type="EMBL" id="JADGKB010000068">
    <property type="protein sequence ID" value="KAJ3255319.1"/>
    <property type="molecule type" value="Genomic_DNA"/>
</dbReference>